<dbReference type="AlphaFoldDB" id="A0A9W5QZW5"/>
<proteinExistence type="predicted"/>
<dbReference type="EMBL" id="AHEF01000010">
    <property type="protein sequence ID" value="EOP99253.1"/>
    <property type="molecule type" value="Genomic_DNA"/>
</dbReference>
<dbReference type="InterPro" id="IPR025041">
    <property type="entry name" value="DUF3983"/>
</dbReference>
<protein>
    <submittedName>
        <fullName evidence="1">Uncharacterized protein</fullName>
    </submittedName>
</protein>
<sequence length="96" mass="11242">MKYIVDLLITNQIQRGLSENAVQDAGCIDRELGDREKGKYLKFNKIILLIESEVRRMKALKKRKIRKAIARRAKDVEKFQVNKAWRNIFVQAGILK</sequence>
<dbReference type="Proteomes" id="UP000014009">
    <property type="component" value="Unassembled WGS sequence"/>
</dbReference>
<dbReference type="Pfam" id="PF13137">
    <property type="entry name" value="DUF3983"/>
    <property type="match status" value="1"/>
</dbReference>
<accession>A0A9W5QZW5</accession>
<name>A0A9W5QZW5_BACCE</name>
<evidence type="ECO:0000313" key="2">
    <source>
        <dbReference type="Proteomes" id="UP000014009"/>
    </source>
</evidence>
<evidence type="ECO:0000313" key="1">
    <source>
        <dbReference type="EMBL" id="EOP99253.1"/>
    </source>
</evidence>
<organism evidence="1 2">
    <name type="scientific">Bacillus cereus HuB4-4</name>
    <dbReference type="NCBI Taxonomy" id="1053211"/>
    <lineage>
        <taxon>Bacteria</taxon>
        <taxon>Bacillati</taxon>
        <taxon>Bacillota</taxon>
        <taxon>Bacilli</taxon>
        <taxon>Bacillales</taxon>
        <taxon>Bacillaceae</taxon>
        <taxon>Bacillus</taxon>
        <taxon>Bacillus cereus group</taxon>
    </lineage>
</organism>
<gene>
    <name evidence="1" type="ORF">IGM_00289</name>
</gene>
<comment type="caution">
    <text evidence="1">The sequence shown here is derived from an EMBL/GenBank/DDBJ whole genome shotgun (WGS) entry which is preliminary data.</text>
</comment>
<reference evidence="1 2" key="1">
    <citation type="submission" date="2012-12" db="EMBL/GenBank/DDBJ databases">
        <title>The Genome Sequence of Bacillus cereus HuB4-4.</title>
        <authorList>
            <consortium name="The Broad Institute Genome Sequencing Platform"/>
            <consortium name="The Broad Institute Genome Sequencing Center for Infectious Disease"/>
            <person name="Feldgarden M."/>
            <person name="Van der Auwera G.A."/>
            <person name="Mahillon J."/>
            <person name="Duprez V."/>
            <person name="Timmery S."/>
            <person name="Mattelet C."/>
            <person name="Dierick K."/>
            <person name="Sun M."/>
            <person name="Yu Z."/>
            <person name="Zhu L."/>
            <person name="Hu X."/>
            <person name="Shank E.B."/>
            <person name="Swiecicka I."/>
            <person name="Hansen B.M."/>
            <person name="Andrup L."/>
            <person name="Walker B."/>
            <person name="Young S.K."/>
            <person name="Zeng Q."/>
            <person name="Gargeya S."/>
            <person name="Fitzgerald M."/>
            <person name="Haas B."/>
            <person name="Abouelleil A."/>
            <person name="Alvarado L."/>
            <person name="Arachchi H.M."/>
            <person name="Berlin A.M."/>
            <person name="Chapman S.B."/>
            <person name="Dewar J."/>
            <person name="Goldberg J."/>
            <person name="Griggs A."/>
            <person name="Gujja S."/>
            <person name="Hansen M."/>
            <person name="Howarth C."/>
            <person name="Imamovic A."/>
            <person name="Larimer J."/>
            <person name="McCowan C."/>
            <person name="Murphy C."/>
            <person name="Neiman D."/>
            <person name="Pearson M."/>
            <person name="Priest M."/>
            <person name="Roberts A."/>
            <person name="Saif S."/>
            <person name="Shea T."/>
            <person name="Sisk P."/>
            <person name="Sykes S."/>
            <person name="Wortman J."/>
            <person name="Nusbaum C."/>
            <person name="Birren B."/>
        </authorList>
    </citation>
    <scope>NUCLEOTIDE SEQUENCE [LARGE SCALE GENOMIC DNA]</scope>
    <source>
        <strain evidence="1 2">HuB4-4</strain>
    </source>
</reference>